<dbReference type="InterPro" id="IPR049052">
    <property type="entry name" value="nSTAND1"/>
</dbReference>
<dbReference type="InterPro" id="IPR015943">
    <property type="entry name" value="WD40/YVTN_repeat-like_dom_sf"/>
</dbReference>
<name>A0A4Q7WNQ5_9ACTN</name>
<dbReference type="Pfam" id="PF00400">
    <property type="entry name" value="WD40"/>
    <property type="match status" value="3"/>
</dbReference>
<keyword evidence="1" id="KW-0853">WD repeat</keyword>
<evidence type="ECO:0000256" key="1">
    <source>
        <dbReference type="PROSITE-ProRule" id="PRU00221"/>
    </source>
</evidence>
<dbReference type="SUPFAM" id="SSF50969">
    <property type="entry name" value="YVTN repeat-like/Quinoprotein amine dehydrogenase"/>
    <property type="match status" value="1"/>
</dbReference>
<feature type="repeat" description="WD" evidence="1">
    <location>
        <begin position="1129"/>
        <end position="1172"/>
    </location>
</feature>
<evidence type="ECO:0000313" key="4">
    <source>
        <dbReference type="EMBL" id="RZU11343.1"/>
    </source>
</evidence>
<dbReference type="Gene3D" id="3.40.50.10140">
    <property type="entry name" value="Toll/interleukin-1 receptor homology (TIR) domain"/>
    <property type="match status" value="1"/>
</dbReference>
<dbReference type="PROSITE" id="PS50082">
    <property type="entry name" value="WD_REPEATS_2"/>
    <property type="match status" value="2"/>
</dbReference>
<dbReference type="PROSITE" id="PS50104">
    <property type="entry name" value="TIR"/>
    <property type="match status" value="1"/>
</dbReference>
<dbReference type="OrthoDB" id="134501at2"/>
<dbReference type="SUPFAM" id="SSF52200">
    <property type="entry name" value="Toll/Interleukin receptor TIR domain"/>
    <property type="match status" value="1"/>
</dbReference>
<feature type="transmembrane region" description="Helical" evidence="2">
    <location>
        <begin position="562"/>
        <end position="583"/>
    </location>
</feature>
<evidence type="ECO:0000256" key="2">
    <source>
        <dbReference type="SAM" id="Phobius"/>
    </source>
</evidence>
<dbReference type="Gene3D" id="3.40.50.300">
    <property type="entry name" value="P-loop containing nucleotide triphosphate hydrolases"/>
    <property type="match status" value="1"/>
</dbReference>
<dbReference type="Pfam" id="PF13676">
    <property type="entry name" value="TIR_2"/>
    <property type="match status" value="1"/>
</dbReference>
<dbReference type="AlphaFoldDB" id="A0A4Q7WNQ5"/>
<keyword evidence="2" id="KW-0812">Transmembrane</keyword>
<dbReference type="SUPFAM" id="SSF52540">
    <property type="entry name" value="P-loop containing nucleoside triphosphate hydrolases"/>
    <property type="match status" value="1"/>
</dbReference>
<dbReference type="GO" id="GO:0007165">
    <property type="term" value="P:signal transduction"/>
    <property type="evidence" value="ECO:0007669"/>
    <property type="project" value="InterPro"/>
</dbReference>
<feature type="domain" description="TIR" evidence="3">
    <location>
        <begin position="1"/>
        <end position="129"/>
    </location>
</feature>
<accession>A0A4Q7WNQ5</accession>
<reference evidence="4 5" key="1">
    <citation type="journal article" date="2015" name="Stand. Genomic Sci.">
        <title>Genomic Encyclopedia of Bacterial and Archaeal Type Strains, Phase III: the genomes of soil and plant-associated and newly described type strains.</title>
        <authorList>
            <person name="Whitman W.B."/>
            <person name="Woyke T."/>
            <person name="Klenk H.P."/>
            <person name="Zhou Y."/>
            <person name="Lilburn T.G."/>
            <person name="Beck B.J."/>
            <person name="De Vos P."/>
            <person name="Vandamme P."/>
            <person name="Eisen J.A."/>
            <person name="Garrity G."/>
            <person name="Hugenholtz P."/>
            <person name="Kyrpides N.C."/>
        </authorList>
    </citation>
    <scope>NUCLEOTIDE SEQUENCE [LARGE SCALE GENOMIC DNA]</scope>
    <source>
        <strain evidence="4 5">VKM Ac-2540</strain>
    </source>
</reference>
<dbReference type="PANTHER" id="PTHR44156">
    <property type="entry name" value="SUPERNUMERARY LIMBS, ISOFORM B-RELATED"/>
    <property type="match status" value="1"/>
</dbReference>
<protein>
    <submittedName>
        <fullName evidence="4">WD40 repeat protein</fullName>
    </submittedName>
</protein>
<feature type="repeat" description="WD" evidence="1">
    <location>
        <begin position="885"/>
        <end position="915"/>
    </location>
</feature>
<dbReference type="InterPro" id="IPR053299">
    <property type="entry name" value="ASTRA_WD_repeat"/>
</dbReference>
<dbReference type="InterPro" id="IPR001680">
    <property type="entry name" value="WD40_rpt"/>
</dbReference>
<keyword evidence="5" id="KW-1185">Reference proteome</keyword>
<dbReference type="InterPro" id="IPR011044">
    <property type="entry name" value="Quino_amine_DH_bsu"/>
</dbReference>
<comment type="caution">
    <text evidence="4">The sequence shown here is derived from an EMBL/GenBank/DDBJ whole genome shotgun (WGS) entry which is preliminary data.</text>
</comment>
<dbReference type="Pfam" id="PF20703">
    <property type="entry name" value="nSTAND1"/>
    <property type="match status" value="1"/>
</dbReference>
<organism evidence="4 5">
    <name type="scientific">Kribbella rubisoli</name>
    <dbReference type="NCBI Taxonomy" id="3075929"/>
    <lineage>
        <taxon>Bacteria</taxon>
        <taxon>Bacillati</taxon>
        <taxon>Actinomycetota</taxon>
        <taxon>Actinomycetes</taxon>
        <taxon>Propionibacteriales</taxon>
        <taxon>Kribbellaceae</taxon>
        <taxon>Kribbella</taxon>
    </lineage>
</organism>
<dbReference type="SUPFAM" id="SSF50978">
    <property type="entry name" value="WD40 repeat-like"/>
    <property type="match status" value="1"/>
</dbReference>
<sequence>MSAVFISHSNVARDQAEAEAFGKALADAGYENVFLDVTSLLPMRDWEMQLHRQLAVADVVVFVYSAVSADSAWCHREIGIARFRNRPVLVVPIDDLEPFTALGSLHQLRFRPETEQRHKEVLAALRRSGYEPDAGFKWDVDEPPYPGLDSFEADRAAVFFGRDQDIRDLESSLNPTRRGGSVVLLAGASGTGKSSLVKAGLLPRLGRRPEWLVLGVLEPGPNFRSDLAHAMDGLPTAATPEASEEEVRAPLLVLDQAERLLADPERTEQGIPALDDLAAALARLRSLHVIMVTKTVDTNLTTPIADRLVAKNLLVGMNRRQLFDVVTEPAARAGVTVETEVVARLVDETPSGDALPLLAITLAKMWEHRSRSDALRIQDYQYVGGVMTILEGVTRTALQRLPRVSEDDAAATILTFVSVVDESAEPISVARRLDSFTGTQRDVIDAFAEQRLVTIRDATGDAPTVALTHDALMTSWQSLAKAIKDEHAQLVLENDVRREARRGEGEWTLLTGQRLDDALARFRNREVDEKTVRYLAACERARDETAAARERATRLRIQRRRWSVLAAVGIVVALVASVGVVVLRRQNTQIAALEQAARAVSLSGSRRDAALTEALGAVRRSPDSATYSALLQVLTDQPGARQYLAGRDSHITDAAWTDGEGLVLASGGGVERVDERTAERQAIVSGAGQGDAVAASKNRSVVAMVNDERLVMLEGDRTKLVPAESQPWLGIVAVDAVGDHIGVADLTPRISVLDRSGRSTASWTTKRVPADLAISDDGLSLAAVDQTGEATVFDVRSHAVKVFETSSSQLVGVTMSADGGAVTTVSSQGLVESIRTAGPATSRPVKTPGQATTAAFLNDGVLAIGHQDGSIALLDQRTDNLLALFGSHRSAVRSIAGTSSRLVSVAYDGEVVIWDGPGAVPLLGVPVASQTQLADVGQDGQLVTVDEDDWTVTVRPRSGSPKSGHPVDDGPAAVAAGSAGQLAVATSRGSVLTLDQDLVPGREIQVSTAKILSLEWVGDRLAVGTAAGELALVHGDQVERRVQARAGDGIRVLQSLPDGSVAWGTVHGVVGTWSLRSDAVRTLGAGHDGREVASLAYDDSGRVLYSGADDRQALAWRLSESDPVEPTKVASHEDAVIGLGLFAGDGQSWLATASQDRSIQLWDRTTATPVGLAIPAPDGTRFEWAATGADRFITRDTVGRVIAWDLSPSGLVRTACKVLLASERPSTCVS</sequence>
<dbReference type="SMART" id="SM00320">
    <property type="entry name" value="WD40"/>
    <property type="match status" value="6"/>
</dbReference>
<dbReference type="InterPro" id="IPR035897">
    <property type="entry name" value="Toll_tir_struct_dom_sf"/>
</dbReference>
<dbReference type="InterPro" id="IPR027417">
    <property type="entry name" value="P-loop_NTPase"/>
</dbReference>
<evidence type="ECO:0000259" key="3">
    <source>
        <dbReference type="PROSITE" id="PS50104"/>
    </source>
</evidence>
<dbReference type="InterPro" id="IPR036322">
    <property type="entry name" value="WD40_repeat_dom_sf"/>
</dbReference>
<proteinExistence type="predicted"/>
<keyword evidence="2" id="KW-0472">Membrane</keyword>
<gene>
    <name evidence="4" type="ORF">EV645_6509</name>
</gene>
<dbReference type="EMBL" id="SHKR01000015">
    <property type="protein sequence ID" value="RZU11343.1"/>
    <property type="molecule type" value="Genomic_DNA"/>
</dbReference>
<dbReference type="RefSeq" id="WP_130447796.1">
    <property type="nucleotide sequence ID" value="NZ_SHKR01000015.1"/>
</dbReference>
<dbReference type="Gene3D" id="2.130.10.10">
    <property type="entry name" value="YVTN repeat-like/Quinoprotein amine dehydrogenase"/>
    <property type="match status" value="2"/>
</dbReference>
<evidence type="ECO:0000313" key="5">
    <source>
        <dbReference type="Proteomes" id="UP000292027"/>
    </source>
</evidence>
<dbReference type="Proteomes" id="UP000292027">
    <property type="component" value="Unassembled WGS sequence"/>
</dbReference>
<keyword evidence="2" id="KW-1133">Transmembrane helix</keyword>
<dbReference type="InterPro" id="IPR000157">
    <property type="entry name" value="TIR_dom"/>
</dbReference>